<dbReference type="EMBL" id="AP018732">
    <property type="protein sequence ID" value="BBE41934.1"/>
    <property type="molecule type" value="Genomic_DNA"/>
</dbReference>
<dbReference type="GeneID" id="55584363"/>
<organism evidence="1 2">
    <name type="scientific">Conexivisphaera calida</name>
    <dbReference type="NCBI Taxonomy" id="1874277"/>
    <lineage>
        <taxon>Archaea</taxon>
        <taxon>Nitrososphaerota</taxon>
        <taxon>Conexivisphaeria</taxon>
        <taxon>Conexivisphaerales</taxon>
        <taxon>Conexivisphaeraceae</taxon>
        <taxon>Conexivisphaera</taxon>
    </lineage>
</organism>
<evidence type="ECO:0000313" key="1">
    <source>
        <dbReference type="EMBL" id="BBE41934.1"/>
    </source>
</evidence>
<dbReference type="Proteomes" id="UP000509448">
    <property type="component" value="Chromosome"/>
</dbReference>
<dbReference type="OrthoDB" id="31032at2157"/>
<accession>A0A4P2VBM4</accession>
<dbReference type="RefSeq" id="WP_174448223.1">
    <property type="nucleotide sequence ID" value="NZ_AP018732.1"/>
</dbReference>
<protein>
    <submittedName>
        <fullName evidence="1">Uncharacterized protein</fullName>
    </submittedName>
</protein>
<name>A0A4P2VBM4_9ARCH</name>
<reference evidence="1 2" key="1">
    <citation type="journal article" date="2019" name="ISME J.">
        <title>Isolation and characterization of a thermophilic sulfur- and iron-reducing thaumarchaeote from a terrestrial acidic hot spring.</title>
        <authorList>
            <person name="Kato S."/>
            <person name="Itoh T."/>
            <person name="Yuki M."/>
            <person name="Nagamori M."/>
            <person name="Ohnishi M."/>
            <person name="Uematsu K."/>
            <person name="Suzuki K."/>
            <person name="Takashina T."/>
            <person name="Ohkuma M."/>
        </authorList>
    </citation>
    <scope>NUCLEOTIDE SEQUENCE [LARGE SCALE GENOMIC DNA]</scope>
    <source>
        <strain evidence="1 2">NAS-02</strain>
    </source>
</reference>
<sequence length="253" mass="27858">MRIYYHPTCASSHRVIRELHARGLLPRIELVKVSHVATAGVMDEEIWSVPWIAEDGRPLATDPLDPEEAAGIVEHRRARVPDDASKAFMSAVLGSLYASSLVYVHGSLRPVMSPRFVQAALRSWLGGPDPASSAESISREEGALLSEYRGKIIRVLSYGMARMLWWSSGGEAPGVPPDELQVATWLLSTASIGRAGLPDRPQSLRPAARELAEAIRGDFDRLIRRVGDEQSSIMGDEEYWRLLEQATRSPPAP</sequence>
<keyword evidence="2" id="KW-1185">Reference proteome</keyword>
<evidence type="ECO:0000313" key="2">
    <source>
        <dbReference type="Proteomes" id="UP000509448"/>
    </source>
</evidence>
<dbReference type="AlphaFoldDB" id="A0A4P2VBM4"/>
<dbReference type="KEGG" id="ccai:NAS2_0545"/>
<gene>
    <name evidence="1" type="ORF">NAS2_0545</name>
</gene>
<proteinExistence type="predicted"/>